<dbReference type="RefSeq" id="WP_306411508.1">
    <property type="nucleotide sequence ID" value="NZ_JANFPI010000003.1"/>
</dbReference>
<sequence length="186" mass="21083">MYQHMECHEIYAYWDKLRGDAGAPVRNLIEPAALRSVLPDIFMLQMAEDGDLTFRLAGTRMCARFGRELRGCPFEMLWANGRRCNAVEIAQAAVLYENPVLMNLVGFFEDDETRRFDMLLLPLRSPEGRCDRLLGALLPPRGEDRPGLPWTLKYLVMDRSRPLKGHAEDAFPAAFRAAGRSASPLI</sequence>
<dbReference type="Proteomes" id="UP001208771">
    <property type="component" value="Unassembled WGS sequence"/>
</dbReference>
<evidence type="ECO:0000313" key="1">
    <source>
        <dbReference type="EMBL" id="MCX8997732.1"/>
    </source>
</evidence>
<gene>
    <name evidence="1" type="ORF">NOF55_11535</name>
</gene>
<name>A0AAE3SV35_9HYPH</name>
<reference evidence="1" key="1">
    <citation type="submission" date="2022-07" db="EMBL/GenBank/DDBJ databases">
        <title>Ectorhizobium quercum gen.nov., sp. nov.</title>
        <authorList>
            <person name="Ma T."/>
            <person name="Li Y."/>
        </authorList>
    </citation>
    <scope>NUCLEOTIDE SEQUENCE</scope>
    <source>
        <strain evidence="1">BDR2-2</strain>
    </source>
</reference>
<evidence type="ECO:0000313" key="2">
    <source>
        <dbReference type="Proteomes" id="UP001208771"/>
    </source>
</evidence>
<dbReference type="Pfam" id="PF07310">
    <property type="entry name" value="PAS_5"/>
    <property type="match status" value="1"/>
</dbReference>
<protein>
    <submittedName>
        <fullName evidence="1">PAS domain-containing protein</fullName>
    </submittedName>
</protein>
<organism evidence="1 2">
    <name type="scientific">Ectorhizobium quercum</name>
    <dbReference type="NCBI Taxonomy" id="2965071"/>
    <lineage>
        <taxon>Bacteria</taxon>
        <taxon>Pseudomonadati</taxon>
        <taxon>Pseudomonadota</taxon>
        <taxon>Alphaproteobacteria</taxon>
        <taxon>Hyphomicrobiales</taxon>
        <taxon>Rhizobiaceae</taxon>
        <taxon>Ectorhizobium</taxon>
    </lineage>
</organism>
<dbReference type="AlphaFoldDB" id="A0AAE3SV35"/>
<dbReference type="EMBL" id="JANFPI010000003">
    <property type="protein sequence ID" value="MCX8997732.1"/>
    <property type="molecule type" value="Genomic_DNA"/>
</dbReference>
<accession>A0AAE3SV35</accession>
<dbReference type="InterPro" id="IPR009922">
    <property type="entry name" value="DUF1457"/>
</dbReference>
<comment type="caution">
    <text evidence="1">The sequence shown here is derived from an EMBL/GenBank/DDBJ whole genome shotgun (WGS) entry which is preliminary data.</text>
</comment>
<proteinExistence type="predicted"/>
<dbReference type="PIRSF" id="PIRSF031878">
    <property type="entry name" value="UCP031878"/>
    <property type="match status" value="1"/>
</dbReference>
<keyword evidence="2" id="KW-1185">Reference proteome</keyword>